<evidence type="ECO:0000313" key="7">
    <source>
        <dbReference type="EMBL" id="KJF38784.1"/>
    </source>
</evidence>
<evidence type="ECO:0000259" key="6">
    <source>
        <dbReference type="Pfam" id="PF00881"/>
    </source>
</evidence>
<accession>A0A0D8IWD2</accession>
<comment type="similarity">
    <text evidence="1">Belongs to the flavin oxidoreductase frp family.</text>
</comment>
<evidence type="ECO:0000256" key="1">
    <source>
        <dbReference type="ARBA" id="ARBA00008366"/>
    </source>
</evidence>
<name>A0A0D8IWD2_9FIRM</name>
<keyword evidence="3" id="KW-0288">FMN</keyword>
<dbReference type="SUPFAM" id="SSF55469">
    <property type="entry name" value="FMN-dependent nitroreductase-like"/>
    <property type="match status" value="1"/>
</dbReference>
<dbReference type="EMBL" id="JXXK01000031">
    <property type="protein sequence ID" value="KJF38784.1"/>
    <property type="molecule type" value="Genomic_DNA"/>
</dbReference>
<dbReference type="PANTHER" id="PTHR43425:SF2">
    <property type="entry name" value="OXYGEN-INSENSITIVE NADPH NITROREDUCTASE"/>
    <property type="match status" value="1"/>
</dbReference>
<keyword evidence="2" id="KW-0285">Flavoprotein</keyword>
<dbReference type="PATRIC" id="fig|1550024.3.peg.3688"/>
<dbReference type="GeneID" id="42858088"/>
<organism evidence="7 8">
    <name type="scientific">Ruthenibacterium lactatiformans</name>
    <dbReference type="NCBI Taxonomy" id="1550024"/>
    <lineage>
        <taxon>Bacteria</taxon>
        <taxon>Bacillati</taxon>
        <taxon>Bacillota</taxon>
        <taxon>Clostridia</taxon>
        <taxon>Eubacteriales</taxon>
        <taxon>Oscillospiraceae</taxon>
        <taxon>Ruthenibacterium</taxon>
    </lineage>
</organism>
<evidence type="ECO:0000256" key="2">
    <source>
        <dbReference type="ARBA" id="ARBA00022630"/>
    </source>
</evidence>
<dbReference type="InterPro" id="IPR000415">
    <property type="entry name" value="Nitroreductase-like"/>
</dbReference>
<evidence type="ECO:0000256" key="5">
    <source>
        <dbReference type="SAM" id="MobiDB-lite"/>
    </source>
</evidence>
<evidence type="ECO:0000256" key="4">
    <source>
        <dbReference type="ARBA" id="ARBA00023002"/>
    </source>
</evidence>
<dbReference type="RefSeq" id="WP_050006288.1">
    <property type="nucleotide sequence ID" value="NZ_DAWBJP010000025.1"/>
</dbReference>
<dbReference type="GO" id="GO:0016491">
    <property type="term" value="F:oxidoreductase activity"/>
    <property type="evidence" value="ECO:0007669"/>
    <property type="project" value="UniProtKB-KW"/>
</dbReference>
<dbReference type="InterPro" id="IPR029479">
    <property type="entry name" value="Nitroreductase"/>
</dbReference>
<feature type="compositionally biased region" description="Basic and acidic residues" evidence="5">
    <location>
        <begin position="266"/>
        <end position="276"/>
    </location>
</feature>
<dbReference type="Gene3D" id="3.40.109.10">
    <property type="entry name" value="NADH Oxidase"/>
    <property type="match status" value="1"/>
</dbReference>
<protein>
    <submittedName>
        <fullName evidence="7">Nitroreductase</fullName>
    </submittedName>
</protein>
<keyword evidence="4" id="KW-0560">Oxidoreductase</keyword>
<keyword evidence="8" id="KW-1185">Reference proteome</keyword>
<reference evidence="7" key="1">
    <citation type="submission" date="2015-02" db="EMBL/GenBank/DDBJ databases">
        <title>A novel member of the family Ruminococcaceae isolated from human feces.</title>
        <authorList>
            <person name="Shkoporov A.N."/>
            <person name="Chaplin A.V."/>
            <person name="Motuzova O.V."/>
            <person name="Kafarskaia L.I."/>
            <person name="Khokhlova E.V."/>
            <person name="Efimov B.A."/>
        </authorList>
    </citation>
    <scope>NUCLEOTIDE SEQUENCE [LARGE SCALE GENOMIC DNA]</scope>
    <source>
        <strain evidence="7">585-1</strain>
    </source>
</reference>
<proteinExistence type="inferred from homology"/>
<comment type="caution">
    <text evidence="7">The sequence shown here is derived from an EMBL/GenBank/DDBJ whole genome shotgun (WGS) entry which is preliminary data.</text>
</comment>
<gene>
    <name evidence="7" type="ORF">TQ39_16165</name>
</gene>
<dbReference type="Proteomes" id="UP000032483">
    <property type="component" value="Unassembled WGS sequence"/>
</dbReference>
<sequence>MEFERNPTLDALCARKSVRVFTEEPVPQAVKNALFQAAMQAPTAGNQMLYTILDITAAALKARLADLCDHQPFIADAPVVLVFVADCQRWYDGFAAAGCAPRPPREGDLLLAAADAAIAAQNTVVAAESFGLGSCYIGDILENCEDVRSALALPPYAVPAAMLVLGRPTQQQRERRKPARFDARYIVRENRYRRMTPEEHEAMYRAREAAEGRADVDYAARMQAFCARKYNSVFSREMSRSAAVYLRAFSAQCTPGTEEGNARGVRRTENSHAGTD</sequence>
<feature type="domain" description="Nitroreductase" evidence="6">
    <location>
        <begin position="14"/>
        <end position="166"/>
    </location>
</feature>
<evidence type="ECO:0000313" key="8">
    <source>
        <dbReference type="Proteomes" id="UP000032483"/>
    </source>
</evidence>
<feature type="region of interest" description="Disordered" evidence="5">
    <location>
        <begin position="255"/>
        <end position="276"/>
    </location>
</feature>
<dbReference type="PANTHER" id="PTHR43425">
    <property type="entry name" value="OXYGEN-INSENSITIVE NADPH NITROREDUCTASE"/>
    <property type="match status" value="1"/>
</dbReference>
<dbReference type="AlphaFoldDB" id="A0A0D8IWD2"/>
<dbReference type="InterPro" id="IPR016446">
    <property type="entry name" value="Flavin_OxRdtase_Frp"/>
</dbReference>
<dbReference type="Pfam" id="PF00881">
    <property type="entry name" value="Nitroreductase"/>
    <property type="match status" value="1"/>
</dbReference>
<evidence type="ECO:0000256" key="3">
    <source>
        <dbReference type="ARBA" id="ARBA00022643"/>
    </source>
</evidence>